<feature type="non-terminal residue" evidence="2">
    <location>
        <position position="166"/>
    </location>
</feature>
<keyword evidence="1" id="KW-0472">Membrane</keyword>
<dbReference type="EMBL" id="BKCJ011437269">
    <property type="protein sequence ID" value="GFD33601.1"/>
    <property type="molecule type" value="Genomic_DNA"/>
</dbReference>
<evidence type="ECO:0000313" key="2">
    <source>
        <dbReference type="EMBL" id="GFD33601.1"/>
    </source>
</evidence>
<keyword evidence="1" id="KW-0812">Transmembrane</keyword>
<proteinExistence type="predicted"/>
<protein>
    <submittedName>
        <fullName evidence="2">Uncharacterized protein</fullName>
    </submittedName>
</protein>
<organism evidence="2">
    <name type="scientific">Tanacetum cinerariifolium</name>
    <name type="common">Dalmatian daisy</name>
    <name type="synonym">Chrysanthemum cinerariifolium</name>
    <dbReference type="NCBI Taxonomy" id="118510"/>
    <lineage>
        <taxon>Eukaryota</taxon>
        <taxon>Viridiplantae</taxon>
        <taxon>Streptophyta</taxon>
        <taxon>Embryophyta</taxon>
        <taxon>Tracheophyta</taxon>
        <taxon>Spermatophyta</taxon>
        <taxon>Magnoliopsida</taxon>
        <taxon>eudicotyledons</taxon>
        <taxon>Gunneridae</taxon>
        <taxon>Pentapetalae</taxon>
        <taxon>asterids</taxon>
        <taxon>campanulids</taxon>
        <taxon>Asterales</taxon>
        <taxon>Asteraceae</taxon>
        <taxon>Asteroideae</taxon>
        <taxon>Anthemideae</taxon>
        <taxon>Anthemidinae</taxon>
        <taxon>Tanacetum</taxon>
    </lineage>
</organism>
<reference evidence="2" key="1">
    <citation type="journal article" date="2019" name="Sci. Rep.">
        <title>Draft genome of Tanacetum cinerariifolium, the natural source of mosquito coil.</title>
        <authorList>
            <person name="Yamashiro T."/>
            <person name="Shiraishi A."/>
            <person name="Satake H."/>
            <person name="Nakayama K."/>
        </authorList>
    </citation>
    <scope>NUCLEOTIDE SEQUENCE</scope>
</reference>
<name>A0A699VKB5_TANCI</name>
<evidence type="ECO:0000256" key="1">
    <source>
        <dbReference type="SAM" id="Phobius"/>
    </source>
</evidence>
<feature type="transmembrane region" description="Helical" evidence="1">
    <location>
        <begin position="39"/>
        <end position="60"/>
    </location>
</feature>
<keyword evidence="1" id="KW-1133">Transmembrane helix</keyword>
<dbReference type="AlphaFoldDB" id="A0A699VKB5"/>
<sequence>TVTEPPSPSILLPTTASKHPMLLNPNSKNIKRGVESGGVASAVVVVGVAAAVVLMVGVMFGGGSGVERGGGGWCGFGGGEVRLWCWRQWGGDRSHGGAARVVAAMMVAVAARDSGGKWRVVASDMMGRIDRSKRSIFGFAGKSPPKKFSGGGVVVAGGGCRIGIER</sequence>
<gene>
    <name evidence="2" type="ORF">Tci_905570</name>
</gene>
<accession>A0A699VKB5</accession>
<feature type="non-terminal residue" evidence="2">
    <location>
        <position position="1"/>
    </location>
</feature>
<comment type="caution">
    <text evidence="2">The sequence shown here is derived from an EMBL/GenBank/DDBJ whole genome shotgun (WGS) entry which is preliminary data.</text>
</comment>